<proteinExistence type="predicted"/>
<dbReference type="EMBL" id="LR796731">
    <property type="protein sequence ID" value="CAB4162480.1"/>
    <property type="molecule type" value="Genomic_DNA"/>
</dbReference>
<organism evidence="1">
    <name type="scientific">uncultured Caudovirales phage</name>
    <dbReference type="NCBI Taxonomy" id="2100421"/>
    <lineage>
        <taxon>Viruses</taxon>
        <taxon>Duplodnaviria</taxon>
        <taxon>Heunggongvirae</taxon>
        <taxon>Uroviricota</taxon>
        <taxon>Caudoviricetes</taxon>
        <taxon>Peduoviridae</taxon>
        <taxon>Maltschvirus</taxon>
        <taxon>Maltschvirus maltsch</taxon>
    </lineage>
</organism>
<gene>
    <name evidence="1" type="ORF">UFOVP781_50</name>
</gene>
<evidence type="ECO:0000313" key="1">
    <source>
        <dbReference type="EMBL" id="CAB4162480.1"/>
    </source>
</evidence>
<reference evidence="1" key="1">
    <citation type="submission" date="2020-04" db="EMBL/GenBank/DDBJ databases">
        <authorList>
            <person name="Chiriac C."/>
            <person name="Salcher M."/>
            <person name="Ghai R."/>
            <person name="Kavagutti S V."/>
        </authorList>
    </citation>
    <scope>NUCLEOTIDE SEQUENCE</scope>
</reference>
<feature type="non-terminal residue" evidence="1">
    <location>
        <position position="1"/>
    </location>
</feature>
<sequence>SKTGQIFGQRMAVALEIVSQIASIFDGMADRIPEIGNGLVVAIDAITAAVAPLLGVFNSLVKIGALTGIEADVKAKQEAARQANPTPEPGPTGMDIIKKAGTTMTGAPGMGDISSLQKIGGGSSLLAGMQTNSPAYQSVKIQEDIRDAIQDLIDAVKQTGQNYTISPSMNAGMTLGF</sequence>
<accession>A0A6J5NRR7</accession>
<protein>
    <submittedName>
        <fullName evidence="1">Uncharacterized protein</fullName>
    </submittedName>
</protein>
<name>A0A6J5NRR7_9CAUD</name>